<reference evidence="1 2" key="1">
    <citation type="submission" date="2024-10" db="EMBL/GenBank/DDBJ databases">
        <title>The Natural Products Discovery Center: Release of the First 8490 Sequenced Strains for Exploring Actinobacteria Biosynthetic Diversity.</title>
        <authorList>
            <person name="Kalkreuter E."/>
            <person name="Kautsar S.A."/>
            <person name="Yang D."/>
            <person name="Bader C.D."/>
            <person name="Teijaro C.N."/>
            <person name="Fluegel L."/>
            <person name="Davis C.M."/>
            <person name="Simpson J.R."/>
            <person name="Lauterbach L."/>
            <person name="Steele A.D."/>
            <person name="Gui C."/>
            <person name="Meng S."/>
            <person name="Li G."/>
            <person name="Viehrig K."/>
            <person name="Ye F."/>
            <person name="Su P."/>
            <person name="Kiefer A.F."/>
            <person name="Nichols A."/>
            <person name="Cepeda A.J."/>
            <person name="Yan W."/>
            <person name="Fan B."/>
            <person name="Jiang Y."/>
            <person name="Adhikari A."/>
            <person name="Zheng C.-J."/>
            <person name="Schuster L."/>
            <person name="Cowan T.M."/>
            <person name="Smanski M.J."/>
            <person name="Chevrette M.G."/>
            <person name="De Carvalho L.P.S."/>
            <person name="Shen B."/>
        </authorList>
    </citation>
    <scope>NUCLEOTIDE SEQUENCE [LARGE SCALE GENOMIC DNA]</scope>
    <source>
        <strain evidence="1 2">NPDC019481</strain>
    </source>
</reference>
<organism evidence="1 2">
    <name type="scientific">Promicromonospora kroppenstedtii</name>
    <dbReference type="NCBI Taxonomy" id="440482"/>
    <lineage>
        <taxon>Bacteria</taxon>
        <taxon>Bacillati</taxon>
        <taxon>Actinomycetota</taxon>
        <taxon>Actinomycetes</taxon>
        <taxon>Micrococcales</taxon>
        <taxon>Promicromonosporaceae</taxon>
        <taxon>Promicromonospora</taxon>
    </lineage>
</organism>
<dbReference type="SUPFAM" id="SSF53448">
    <property type="entry name" value="Nucleotide-diphospho-sugar transferases"/>
    <property type="match status" value="1"/>
</dbReference>
<name>A0ABW7XFH2_9MICO</name>
<dbReference type="Pfam" id="PF09837">
    <property type="entry name" value="DUF2064"/>
    <property type="match status" value="1"/>
</dbReference>
<comment type="caution">
    <text evidence="1">The sequence shown here is derived from an EMBL/GenBank/DDBJ whole genome shotgun (WGS) entry which is preliminary data.</text>
</comment>
<keyword evidence="2" id="KW-1185">Reference proteome</keyword>
<dbReference type="InterPro" id="IPR029044">
    <property type="entry name" value="Nucleotide-diphossugar_trans"/>
</dbReference>
<dbReference type="EMBL" id="JBIRYI010000002">
    <property type="protein sequence ID" value="MFI2486081.1"/>
    <property type="molecule type" value="Genomic_DNA"/>
</dbReference>
<evidence type="ECO:0000313" key="1">
    <source>
        <dbReference type="EMBL" id="MFI2486081.1"/>
    </source>
</evidence>
<dbReference type="RefSeq" id="WP_397401691.1">
    <property type="nucleotide sequence ID" value="NZ_JBIRYI010000002.1"/>
</dbReference>
<dbReference type="InterPro" id="IPR018641">
    <property type="entry name" value="Trfase_1_rSAM/seldom-assoc"/>
</dbReference>
<evidence type="ECO:0000313" key="2">
    <source>
        <dbReference type="Proteomes" id="UP001611580"/>
    </source>
</evidence>
<protein>
    <submittedName>
        <fullName evidence="1">DUF2064 domain-containing protein</fullName>
    </submittedName>
</protein>
<gene>
    <name evidence="1" type="ORF">ACH47X_04185</name>
</gene>
<dbReference type="PANTHER" id="PTHR36529:SF1">
    <property type="entry name" value="GLYCOSYLTRANSFERASE"/>
    <property type="match status" value="1"/>
</dbReference>
<proteinExistence type="predicted"/>
<sequence>MTGTMAPRTVMVLAKEPRPGRVKTRLIGDLTAAEAAALAQAALADTLEAVDDLPGVRRLLVLDGRAGPWVPPGFAVVPQVGGGLDRRIAAAFDHALGPEGYPGPALLVGMDTPQLGPVLPAVDFAGHDAVLGLADDGGYWAVGLRRADPALFHGVPMSEPVTGEAQLERLRGAGLTVRLLPPLRDVDTVRDAVAVARAAPGTRFARTWSGVAHRVSAGDVPEGRA</sequence>
<accession>A0ABW7XFH2</accession>
<dbReference type="PANTHER" id="PTHR36529">
    <property type="entry name" value="SLL1095 PROTEIN"/>
    <property type="match status" value="1"/>
</dbReference>
<dbReference type="Gene3D" id="3.90.550.10">
    <property type="entry name" value="Spore Coat Polysaccharide Biosynthesis Protein SpsA, Chain A"/>
    <property type="match status" value="1"/>
</dbReference>
<dbReference type="Proteomes" id="UP001611580">
    <property type="component" value="Unassembled WGS sequence"/>
</dbReference>